<dbReference type="OrthoDB" id="3393036at2"/>
<evidence type="ECO:0000313" key="1">
    <source>
        <dbReference type="EMBL" id="RIV32656.1"/>
    </source>
</evidence>
<accession>A0A418MNK9</accession>
<evidence type="ECO:0008006" key="3">
    <source>
        <dbReference type="Google" id="ProtNLM"/>
    </source>
</evidence>
<dbReference type="AlphaFoldDB" id="A0A418MNK9"/>
<sequence length="89" mass="9798">MDDLRAGRPLWLCRVCAAPWPCATARLALVAEYAHDRVALSVYLCTVLHDATADLCRLNPADRPDPATLFARFLAWVPRGHPAVTRSTA</sequence>
<reference evidence="1 2" key="1">
    <citation type="submission" date="2018-08" db="EMBL/GenBank/DDBJ databases">
        <title>Jishengella sp. nov., isolated from a root of Azadirachta indica A. Juss. var. siamensis Valenton.</title>
        <authorList>
            <person name="Kuncharoen N."/>
            <person name="Tanasupawat S."/>
            <person name="Kudo T."/>
            <person name="Ohkuma M."/>
        </authorList>
    </citation>
    <scope>NUCLEOTIDE SEQUENCE [LARGE SCALE GENOMIC DNA]</scope>
    <source>
        <strain evidence="1 2">AZ1-13</strain>
    </source>
</reference>
<dbReference type="Proteomes" id="UP000283832">
    <property type="component" value="Unassembled WGS sequence"/>
</dbReference>
<comment type="caution">
    <text evidence="1">The sequence shown here is derived from an EMBL/GenBank/DDBJ whole genome shotgun (WGS) entry which is preliminary data.</text>
</comment>
<organism evidence="1 2">
    <name type="scientific">Micromonospora radicis</name>
    <dbReference type="NCBI Taxonomy" id="1894971"/>
    <lineage>
        <taxon>Bacteria</taxon>
        <taxon>Bacillati</taxon>
        <taxon>Actinomycetota</taxon>
        <taxon>Actinomycetes</taxon>
        <taxon>Micromonosporales</taxon>
        <taxon>Micromonosporaceae</taxon>
        <taxon>Micromonospora</taxon>
    </lineage>
</organism>
<protein>
    <recommendedName>
        <fullName evidence="3">Flavin reductase</fullName>
    </recommendedName>
</protein>
<dbReference type="EMBL" id="QXEC01000036">
    <property type="protein sequence ID" value="RIV32656.1"/>
    <property type="molecule type" value="Genomic_DNA"/>
</dbReference>
<proteinExistence type="predicted"/>
<gene>
    <name evidence="1" type="ORF">D2L64_24895</name>
</gene>
<evidence type="ECO:0000313" key="2">
    <source>
        <dbReference type="Proteomes" id="UP000283832"/>
    </source>
</evidence>
<dbReference type="RefSeq" id="WP_119579645.1">
    <property type="nucleotide sequence ID" value="NZ_QXEC01000036.1"/>
</dbReference>
<name>A0A418MNK9_9ACTN</name>
<keyword evidence="2" id="KW-1185">Reference proteome</keyword>